<dbReference type="InterPro" id="IPR036890">
    <property type="entry name" value="HATPase_C_sf"/>
</dbReference>
<gene>
    <name evidence="16" type="ORF">DQG23_08650</name>
</gene>
<dbReference type="Gene3D" id="3.30.565.10">
    <property type="entry name" value="Histidine kinase-like ATPase, C-terminal domain"/>
    <property type="match status" value="1"/>
</dbReference>
<evidence type="ECO:0000256" key="7">
    <source>
        <dbReference type="ARBA" id="ARBA00022741"/>
    </source>
</evidence>
<dbReference type="GO" id="GO:0005524">
    <property type="term" value="F:ATP binding"/>
    <property type="evidence" value="ECO:0007669"/>
    <property type="project" value="UniProtKB-KW"/>
</dbReference>
<evidence type="ECO:0000256" key="3">
    <source>
        <dbReference type="ARBA" id="ARBA00012438"/>
    </source>
</evidence>
<dbReference type="GO" id="GO:0000155">
    <property type="term" value="F:phosphorelay sensor kinase activity"/>
    <property type="evidence" value="ECO:0007669"/>
    <property type="project" value="InterPro"/>
</dbReference>
<dbReference type="Pfam" id="PF06580">
    <property type="entry name" value="His_kinase"/>
    <property type="match status" value="1"/>
</dbReference>
<dbReference type="AlphaFoldDB" id="A0A329MRB2"/>
<keyword evidence="5" id="KW-0597">Phosphoprotein</keyword>
<evidence type="ECO:0000259" key="14">
    <source>
        <dbReference type="PROSITE" id="PS50109"/>
    </source>
</evidence>
<keyword evidence="8 16" id="KW-0418">Kinase</keyword>
<dbReference type="Proteomes" id="UP000250369">
    <property type="component" value="Unassembled WGS sequence"/>
</dbReference>
<keyword evidence="13" id="KW-0812">Transmembrane</keyword>
<keyword evidence="17" id="KW-1185">Reference proteome</keyword>
<evidence type="ECO:0000259" key="15">
    <source>
        <dbReference type="PROSITE" id="PS50885"/>
    </source>
</evidence>
<feature type="domain" description="HAMP" evidence="15">
    <location>
        <begin position="325"/>
        <end position="377"/>
    </location>
</feature>
<keyword evidence="11 13" id="KW-0472">Membrane</keyword>
<sequence length="639" mass="72281">MAFLQRLLFGMKLQNKLIITYLAIAILPLALLGAFSYQRSSKVVLDKVCQTVLENLSQVNYSLAYFVKDIEQLSMYVYGNREIQEVLAKDRSRPLAEKYQDDKRINQLLDSFLGFKKWDINLYVLGENGDRYLTGELLPNQYDEYNVNWGLFRKAQLAGGGVVWDTHYSMKKTDDFGIVLSSGQMLKTIETGKPLGYFVIDIMESALADKYNKAQIVPGGQVFLLDRNGYIVSGIPSKRQVGTKLTEPYVERVLEGRKGYFTQRDGFSSPHMVIFDTSEATGFKLVSIVPVTALTKESAGIRDLTVLIIAAGIVISCWLAYKLSVNITNPLRKLRSLMSRVEDGNLNVSFASKHDDEIGQLGRSFNAMLQQIKLLIDEVYKKQLMLQEAEIKAIHAQFNPHFLYNALDSINWMARLHKLDDISRTAVSLGELLRFSIRKGNHFIPIGEDMQQIHNYLVIQKMRYRDKFEVFVDIDPEMEKLYTLKLLLQPLVENAITHGLETKRGKGKLNITGRKLEDRVRFVISDDGTGMPPEVLQSMKLGRYSASSERTTGLGLENLQKRLQLYFGKNFLFEINSEQGRGTTISLEIPALTQADAMTRESGAAEAADQEESGTRETRDSSRPQKTEKNGLPEVKGDV</sequence>
<dbReference type="Pfam" id="PF00672">
    <property type="entry name" value="HAMP"/>
    <property type="match status" value="1"/>
</dbReference>
<evidence type="ECO:0000256" key="12">
    <source>
        <dbReference type="SAM" id="MobiDB-lite"/>
    </source>
</evidence>
<comment type="caution">
    <text evidence="16">The sequence shown here is derived from an EMBL/GenBank/DDBJ whole genome shotgun (WGS) entry which is preliminary data.</text>
</comment>
<reference evidence="16 17" key="1">
    <citation type="journal article" date="2009" name="Int. J. Syst. Evol. Microbiol.">
        <title>Paenibacillus contaminans sp. nov., isolated from a contaminated laboratory plate.</title>
        <authorList>
            <person name="Chou J.H."/>
            <person name="Lee J.H."/>
            <person name="Lin M.C."/>
            <person name="Chang P.S."/>
            <person name="Arun A.B."/>
            <person name="Young C.C."/>
            <person name="Chen W.M."/>
        </authorList>
    </citation>
    <scope>NUCLEOTIDE SEQUENCE [LARGE SCALE GENOMIC DNA]</scope>
    <source>
        <strain evidence="16 17">CKOBP-6</strain>
    </source>
</reference>
<evidence type="ECO:0000256" key="2">
    <source>
        <dbReference type="ARBA" id="ARBA00004651"/>
    </source>
</evidence>
<dbReference type="PRINTS" id="PR00344">
    <property type="entry name" value="BCTRLSENSOR"/>
</dbReference>
<name>A0A329MRB2_9BACL</name>
<feature type="transmembrane region" description="Helical" evidence="13">
    <location>
        <begin position="18"/>
        <end position="37"/>
    </location>
</feature>
<dbReference type="CDD" id="cd18774">
    <property type="entry name" value="PDC2_HK_sensor"/>
    <property type="match status" value="1"/>
</dbReference>
<dbReference type="SUPFAM" id="SSF158472">
    <property type="entry name" value="HAMP domain-like"/>
    <property type="match status" value="1"/>
</dbReference>
<evidence type="ECO:0000256" key="11">
    <source>
        <dbReference type="ARBA" id="ARBA00023136"/>
    </source>
</evidence>
<evidence type="ECO:0000256" key="8">
    <source>
        <dbReference type="ARBA" id="ARBA00022777"/>
    </source>
</evidence>
<dbReference type="SMART" id="SM00304">
    <property type="entry name" value="HAMP"/>
    <property type="match status" value="1"/>
</dbReference>
<protein>
    <recommendedName>
        <fullName evidence="3">histidine kinase</fullName>
        <ecNumber evidence="3">2.7.13.3</ecNumber>
    </recommendedName>
</protein>
<feature type="compositionally biased region" description="Basic and acidic residues" evidence="12">
    <location>
        <begin position="613"/>
        <end position="639"/>
    </location>
</feature>
<evidence type="ECO:0000256" key="1">
    <source>
        <dbReference type="ARBA" id="ARBA00000085"/>
    </source>
</evidence>
<dbReference type="PROSITE" id="PS50885">
    <property type="entry name" value="HAMP"/>
    <property type="match status" value="1"/>
</dbReference>
<keyword evidence="9" id="KW-0067">ATP-binding</keyword>
<evidence type="ECO:0000313" key="17">
    <source>
        <dbReference type="Proteomes" id="UP000250369"/>
    </source>
</evidence>
<dbReference type="InterPro" id="IPR005467">
    <property type="entry name" value="His_kinase_dom"/>
</dbReference>
<dbReference type="PROSITE" id="PS50109">
    <property type="entry name" value="HIS_KIN"/>
    <property type="match status" value="1"/>
</dbReference>
<keyword evidence="6" id="KW-0808">Transferase</keyword>
<dbReference type="InterPro" id="IPR050640">
    <property type="entry name" value="Bact_2-comp_sensor_kinase"/>
</dbReference>
<dbReference type="EC" id="2.7.13.3" evidence="3"/>
<evidence type="ECO:0000256" key="13">
    <source>
        <dbReference type="SAM" id="Phobius"/>
    </source>
</evidence>
<feature type="domain" description="Histidine kinase" evidence="14">
    <location>
        <begin position="484"/>
        <end position="593"/>
    </location>
</feature>
<feature type="region of interest" description="Disordered" evidence="12">
    <location>
        <begin position="597"/>
        <end position="639"/>
    </location>
</feature>
<dbReference type="InterPro" id="IPR010559">
    <property type="entry name" value="Sig_transdc_His_kin_internal"/>
</dbReference>
<keyword evidence="7" id="KW-0547">Nucleotide-binding</keyword>
<evidence type="ECO:0000313" key="16">
    <source>
        <dbReference type="EMBL" id="RAV22092.1"/>
    </source>
</evidence>
<keyword evidence="13" id="KW-1133">Transmembrane helix</keyword>
<dbReference type="Gene3D" id="3.30.450.20">
    <property type="entry name" value="PAS domain"/>
    <property type="match status" value="1"/>
</dbReference>
<comment type="subcellular location">
    <subcellularLocation>
        <location evidence="2">Cell membrane</location>
        <topology evidence="2">Multi-pass membrane protein</topology>
    </subcellularLocation>
</comment>
<evidence type="ECO:0000256" key="10">
    <source>
        <dbReference type="ARBA" id="ARBA00023012"/>
    </source>
</evidence>
<dbReference type="SUPFAM" id="SSF55874">
    <property type="entry name" value="ATPase domain of HSP90 chaperone/DNA topoisomerase II/histidine kinase"/>
    <property type="match status" value="1"/>
</dbReference>
<evidence type="ECO:0000256" key="5">
    <source>
        <dbReference type="ARBA" id="ARBA00022553"/>
    </source>
</evidence>
<dbReference type="PANTHER" id="PTHR34220">
    <property type="entry name" value="SENSOR HISTIDINE KINASE YPDA"/>
    <property type="match status" value="1"/>
</dbReference>
<dbReference type="PANTHER" id="PTHR34220:SF7">
    <property type="entry name" value="SENSOR HISTIDINE KINASE YPDA"/>
    <property type="match status" value="1"/>
</dbReference>
<dbReference type="RefSeq" id="WP_113030401.1">
    <property type="nucleotide sequence ID" value="NZ_QMFB01000003.1"/>
</dbReference>
<dbReference type="Pfam" id="PF02518">
    <property type="entry name" value="HATPase_c"/>
    <property type="match status" value="1"/>
</dbReference>
<evidence type="ECO:0000256" key="6">
    <source>
        <dbReference type="ARBA" id="ARBA00022679"/>
    </source>
</evidence>
<accession>A0A329MRB2</accession>
<dbReference type="InterPro" id="IPR003660">
    <property type="entry name" value="HAMP_dom"/>
</dbReference>
<dbReference type="GO" id="GO:0005886">
    <property type="term" value="C:plasma membrane"/>
    <property type="evidence" value="ECO:0007669"/>
    <property type="project" value="UniProtKB-SubCell"/>
</dbReference>
<comment type="catalytic activity">
    <reaction evidence="1">
        <text>ATP + protein L-histidine = ADP + protein N-phospho-L-histidine.</text>
        <dbReference type="EC" id="2.7.13.3"/>
    </reaction>
</comment>
<evidence type="ECO:0000256" key="9">
    <source>
        <dbReference type="ARBA" id="ARBA00022840"/>
    </source>
</evidence>
<evidence type="ECO:0000256" key="4">
    <source>
        <dbReference type="ARBA" id="ARBA00022475"/>
    </source>
</evidence>
<dbReference type="InterPro" id="IPR003594">
    <property type="entry name" value="HATPase_dom"/>
</dbReference>
<dbReference type="CDD" id="cd06225">
    <property type="entry name" value="HAMP"/>
    <property type="match status" value="1"/>
</dbReference>
<organism evidence="16 17">
    <name type="scientific">Paenibacillus contaminans</name>
    <dbReference type="NCBI Taxonomy" id="450362"/>
    <lineage>
        <taxon>Bacteria</taxon>
        <taxon>Bacillati</taxon>
        <taxon>Bacillota</taxon>
        <taxon>Bacilli</taxon>
        <taxon>Bacillales</taxon>
        <taxon>Paenibacillaceae</taxon>
        <taxon>Paenibacillus</taxon>
    </lineage>
</organism>
<dbReference type="Gene3D" id="1.10.8.500">
    <property type="entry name" value="HAMP domain in histidine kinase"/>
    <property type="match status" value="1"/>
</dbReference>
<dbReference type="InterPro" id="IPR004358">
    <property type="entry name" value="Sig_transdc_His_kin-like_C"/>
</dbReference>
<dbReference type="SMART" id="SM00387">
    <property type="entry name" value="HATPase_c"/>
    <property type="match status" value="1"/>
</dbReference>
<proteinExistence type="predicted"/>
<keyword evidence="4" id="KW-1003">Cell membrane</keyword>
<dbReference type="EMBL" id="QMFB01000003">
    <property type="protein sequence ID" value="RAV22092.1"/>
    <property type="molecule type" value="Genomic_DNA"/>
</dbReference>
<dbReference type="OrthoDB" id="9776552at2"/>
<keyword evidence="10" id="KW-0902">Two-component regulatory system</keyword>